<keyword evidence="2" id="KW-0472">Membrane</keyword>
<feature type="transmembrane region" description="Helical" evidence="2">
    <location>
        <begin position="879"/>
        <end position="902"/>
    </location>
</feature>
<feature type="transmembrane region" description="Helical" evidence="2">
    <location>
        <begin position="48"/>
        <end position="65"/>
    </location>
</feature>
<keyword evidence="2" id="KW-1133">Transmembrane helix</keyword>
<dbReference type="EMBL" id="JAFCLK010000008">
    <property type="protein sequence ID" value="MBR1136227.1"/>
    <property type="molecule type" value="Genomic_DNA"/>
</dbReference>
<dbReference type="SUPFAM" id="SSF82714">
    <property type="entry name" value="Multidrug efflux transporter AcrB TolC docking domain, DN and DC subdomains"/>
    <property type="match status" value="2"/>
</dbReference>
<dbReference type="PANTHER" id="PTHR32063">
    <property type="match status" value="1"/>
</dbReference>
<gene>
    <name evidence="3" type="ORF">JQ619_10665</name>
</gene>
<feature type="region of interest" description="Disordered" evidence="1">
    <location>
        <begin position="1"/>
        <end position="23"/>
    </location>
</feature>
<dbReference type="Gene3D" id="3.30.70.1440">
    <property type="entry name" value="Multidrug efflux transporter AcrB pore domain"/>
    <property type="match status" value="1"/>
</dbReference>
<dbReference type="Gene3D" id="3.30.70.1430">
    <property type="entry name" value="Multidrug efflux transporter AcrB pore domain"/>
    <property type="match status" value="2"/>
</dbReference>
<feature type="transmembrane region" description="Helical" evidence="2">
    <location>
        <begin position="553"/>
        <end position="577"/>
    </location>
</feature>
<feature type="transmembrane region" description="Helical" evidence="2">
    <location>
        <begin position="465"/>
        <end position="485"/>
    </location>
</feature>
<sequence length="1067" mass="112756">MKARRSSFEPPLSSGRATGSCRSAVMPDLREKTEMALNISAWSIRKPIPSLVLFGVLIVLGAVSLKTLPITQMPNIDIPIVTVTIAQTGAAPSELETQVTKNVENAVTGVVGAKHVTSSISDGVSVTTIEFQLGTPADRAVNDVRNAMANIRSELPQSIEEPSIQRVEVGGMAIVTYAVSFPAWTAEQVSWFVDDVITGALQGVRGVAQVKRAGGADREIRVSLQPDRLIALGITAADVNAQLRATNVDLSGGRGEVGAGEQTIRMLAGAATIDGLANTAIVLPGGRRTALKEIATVIDGAADARSFARLDGRPVVTFGVFRAKGFSDVAVAEAVGKRLELLANEHPDLSVSEIDSTVRYTKSDYRATMQTLTEGAILAVVVVLIFLRDLRATAISVLAIPLSILPTFWVMDIIGFSLNAVSLLAITLVTGILVDDAIVEIENIVRHIRMGKSAYRASLQAADEIGLAVVATTMTIVAMFMPVSLMDGIAGQYFKQFGLTVAIAVTFSLLVARLITPLLAAYFLRAPRRHSEGHGVLMRHYLRMLEWSLRHRFVTLAFAGLVFLGSLMVAGALPLGFLPTDDLSRSVLLIELPPGSTIADTVAATDRITALLKKRPEVRSVYAVGGTAGAHGLSVTAGDVRKATIIVDLVARSNRSHGQKAFEHDMRAALGAIPDLRYSFGNGGGGREFTLILSGRDGAAVEQAAFAVERDARQNVSVLANVVSTVALARPEIRILPRLEEAADLGISGTQIAEVARIATIGDVSARLAKFSAVDRQVPIRVQLDERARGDLSTLDMLRIKARSGTVPLATVAEIGFGEGPMTIERYDGRRRVAIEADLVGSTPLGEAIAQVMALPSARNLPAGVTIARFGDSEIMDDVFSSFSFAIAAGVLMVLAVLVLLFADAMHPITIIFSMPLSIGGALLALLLAGHAINLSAIIGFLMLMGIVTKNAILLVDFAITEVASGVERTTALLEAGRKRAQPVIMTTAAMTAGMVPSALGLGDGGAFRSPMAVALIGGLLASTFLSLVFVPAAFTIMDDFGRLLDSKLSRFVGPKDDIKLVGDSQV</sequence>
<feature type="transmembrane region" description="Helical" evidence="2">
    <location>
        <begin position="420"/>
        <end position="445"/>
    </location>
</feature>
<comment type="caution">
    <text evidence="3">The sequence shown here is derived from an EMBL/GenBank/DDBJ whole genome shotgun (WGS) entry which is preliminary data.</text>
</comment>
<reference evidence="4" key="1">
    <citation type="journal article" date="2021" name="ISME J.">
        <title>Evolutionary origin and ecological implication of a unique nif island in free-living Bradyrhizobium lineages.</title>
        <authorList>
            <person name="Tao J."/>
        </authorList>
    </citation>
    <scope>NUCLEOTIDE SEQUENCE [LARGE SCALE GENOMIC DNA]</scope>
    <source>
        <strain evidence="4">SZCCT0094</strain>
    </source>
</reference>
<dbReference type="Pfam" id="PF00873">
    <property type="entry name" value="ACR_tran"/>
    <property type="match status" value="1"/>
</dbReference>
<evidence type="ECO:0000313" key="4">
    <source>
        <dbReference type="Proteomes" id="UP001314635"/>
    </source>
</evidence>
<keyword evidence="4" id="KW-1185">Reference proteome</keyword>
<feature type="transmembrane region" description="Helical" evidence="2">
    <location>
        <begin position="367"/>
        <end position="387"/>
    </location>
</feature>
<feature type="transmembrane region" description="Helical" evidence="2">
    <location>
        <begin position="497"/>
        <end position="524"/>
    </location>
</feature>
<evidence type="ECO:0000256" key="2">
    <source>
        <dbReference type="SAM" id="Phobius"/>
    </source>
</evidence>
<dbReference type="Proteomes" id="UP001314635">
    <property type="component" value="Unassembled WGS sequence"/>
</dbReference>
<feature type="transmembrane region" description="Helical" evidence="2">
    <location>
        <begin position="909"/>
        <end position="929"/>
    </location>
</feature>
<evidence type="ECO:0000256" key="1">
    <source>
        <dbReference type="SAM" id="MobiDB-lite"/>
    </source>
</evidence>
<protein>
    <submittedName>
        <fullName evidence="3">Efflux RND transporter permease subunit</fullName>
    </submittedName>
</protein>
<evidence type="ECO:0000313" key="3">
    <source>
        <dbReference type="EMBL" id="MBR1136227.1"/>
    </source>
</evidence>
<name>A0ABS5G4I7_9BRAD</name>
<dbReference type="Gene3D" id="3.30.70.1320">
    <property type="entry name" value="Multidrug efflux transporter AcrB pore domain like"/>
    <property type="match status" value="1"/>
</dbReference>
<dbReference type="SUPFAM" id="SSF82866">
    <property type="entry name" value="Multidrug efflux transporter AcrB transmembrane domain"/>
    <property type="match status" value="2"/>
</dbReference>
<dbReference type="PANTHER" id="PTHR32063:SF77">
    <property type="entry name" value="ACR FAMILY TRANSPORT PROTEIN"/>
    <property type="match status" value="1"/>
</dbReference>
<keyword evidence="2" id="KW-0812">Transmembrane</keyword>
<dbReference type="SUPFAM" id="SSF82693">
    <property type="entry name" value="Multidrug efflux transporter AcrB pore domain, PN1, PN2, PC1 and PC2 subdomains"/>
    <property type="match status" value="3"/>
</dbReference>
<organism evidence="3 4">
    <name type="scientific">Bradyrhizobium denitrificans</name>
    <dbReference type="NCBI Taxonomy" id="2734912"/>
    <lineage>
        <taxon>Bacteria</taxon>
        <taxon>Pseudomonadati</taxon>
        <taxon>Pseudomonadota</taxon>
        <taxon>Alphaproteobacteria</taxon>
        <taxon>Hyphomicrobiales</taxon>
        <taxon>Nitrobacteraceae</taxon>
        <taxon>Bradyrhizobium</taxon>
    </lineage>
</organism>
<dbReference type="PRINTS" id="PR00702">
    <property type="entry name" value="ACRIFLAVINRP"/>
</dbReference>
<feature type="transmembrane region" description="Helical" evidence="2">
    <location>
        <begin position="935"/>
        <end position="960"/>
    </location>
</feature>
<proteinExistence type="predicted"/>
<feature type="transmembrane region" description="Helical" evidence="2">
    <location>
        <begin position="981"/>
        <end position="1000"/>
    </location>
</feature>
<dbReference type="InterPro" id="IPR027463">
    <property type="entry name" value="AcrB_DN_DC_subdom"/>
</dbReference>
<dbReference type="InterPro" id="IPR001036">
    <property type="entry name" value="Acrflvin-R"/>
</dbReference>
<dbReference type="Gene3D" id="1.20.1640.10">
    <property type="entry name" value="Multidrug efflux transporter AcrB transmembrane domain"/>
    <property type="match status" value="2"/>
</dbReference>
<feature type="transmembrane region" description="Helical" evidence="2">
    <location>
        <begin position="1012"/>
        <end position="1038"/>
    </location>
</feature>
<feature type="transmembrane region" description="Helical" evidence="2">
    <location>
        <begin position="394"/>
        <end position="414"/>
    </location>
</feature>
<dbReference type="Gene3D" id="3.30.2090.10">
    <property type="entry name" value="Multidrug efflux transporter AcrB TolC docking domain, DN and DC subdomains"/>
    <property type="match status" value="2"/>
</dbReference>
<accession>A0ABS5G4I7</accession>